<reference evidence="2 3" key="1">
    <citation type="submission" date="2019-05" db="EMBL/GenBank/DDBJ databases">
        <title>Another draft genome of Portunus trituberculatus and its Hox gene families provides insights of decapod evolution.</title>
        <authorList>
            <person name="Jeong J.-H."/>
            <person name="Song I."/>
            <person name="Kim S."/>
            <person name="Choi T."/>
            <person name="Kim D."/>
            <person name="Ryu S."/>
            <person name="Kim W."/>
        </authorList>
    </citation>
    <scope>NUCLEOTIDE SEQUENCE [LARGE SCALE GENOMIC DNA]</scope>
    <source>
        <tissue evidence="2">Muscle</tissue>
    </source>
</reference>
<proteinExistence type="predicted"/>
<sequence>MNMETRHGIEVVKHTVNAKSDFFHLTEQRDALGEKVKGCEGQKLRGCVAAASLTWAVINASPQQVSQENYRKSLRPPGVLEAREESGRGKKRGGGEGKRVHLALTTLRPFS</sequence>
<evidence type="ECO:0000256" key="1">
    <source>
        <dbReference type="SAM" id="MobiDB-lite"/>
    </source>
</evidence>
<feature type="compositionally biased region" description="Basic and acidic residues" evidence="1">
    <location>
        <begin position="81"/>
        <end position="99"/>
    </location>
</feature>
<dbReference type="Proteomes" id="UP000324222">
    <property type="component" value="Unassembled WGS sequence"/>
</dbReference>
<accession>A0A5B7G5Q2</accession>
<protein>
    <submittedName>
        <fullName evidence="2">Uncharacterized protein</fullName>
    </submittedName>
</protein>
<organism evidence="2 3">
    <name type="scientific">Portunus trituberculatus</name>
    <name type="common">Swimming crab</name>
    <name type="synonym">Neptunus trituberculatus</name>
    <dbReference type="NCBI Taxonomy" id="210409"/>
    <lineage>
        <taxon>Eukaryota</taxon>
        <taxon>Metazoa</taxon>
        <taxon>Ecdysozoa</taxon>
        <taxon>Arthropoda</taxon>
        <taxon>Crustacea</taxon>
        <taxon>Multicrustacea</taxon>
        <taxon>Malacostraca</taxon>
        <taxon>Eumalacostraca</taxon>
        <taxon>Eucarida</taxon>
        <taxon>Decapoda</taxon>
        <taxon>Pleocyemata</taxon>
        <taxon>Brachyura</taxon>
        <taxon>Eubrachyura</taxon>
        <taxon>Portunoidea</taxon>
        <taxon>Portunidae</taxon>
        <taxon>Portuninae</taxon>
        <taxon>Portunus</taxon>
    </lineage>
</organism>
<gene>
    <name evidence="2" type="ORF">E2C01_045688</name>
</gene>
<dbReference type="AlphaFoldDB" id="A0A5B7G5Q2"/>
<feature type="region of interest" description="Disordered" evidence="1">
    <location>
        <begin position="66"/>
        <end position="102"/>
    </location>
</feature>
<keyword evidence="3" id="KW-1185">Reference proteome</keyword>
<evidence type="ECO:0000313" key="3">
    <source>
        <dbReference type="Proteomes" id="UP000324222"/>
    </source>
</evidence>
<evidence type="ECO:0000313" key="2">
    <source>
        <dbReference type="EMBL" id="MPC51834.1"/>
    </source>
</evidence>
<dbReference type="EMBL" id="VSRR010010443">
    <property type="protein sequence ID" value="MPC51834.1"/>
    <property type="molecule type" value="Genomic_DNA"/>
</dbReference>
<name>A0A5B7G5Q2_PORTR</name>
<comment type="caution">
    <text evidence="2">The sequence shown here is derived from an EMBL/GenBank/DDBJ whole genome shotgun (WGS) entry which is preliminary data.</text>
</comment>